<evidence type="ECO:0000313" key="2">
    <source>
        <dbReference type="Proteomes" id="UP000565579"/>
    </source>
</evidence>
<reference evidence="1 2" key="1">
    <citation type="submission" date="2020-08" db="EMBL/GenBank/DDBJ databases">
        <title>Sequencing the genomes of 1000 actinobacteria strains.</title>
        <authorList>
            <person name="Klenk H.-P."/>
        </authorList>
    </citation>
    <scope>NUCLEOTIDE SEQUENCE [LARGE SCALE GENOMIC DNA]</scope>
    <source>
        <strain evidence="1 2">DSM 43768</strain>
    </source>
</reference>
<keyword evidence="2" id="KW-1185">Reference proteome</keyword>
<protein>
    <submittedName>
        <fullName evidence="1">Uncharacterized protein</fullName>
    </submittedName>
</protein>
<gene>
    <name evidence="1" type="ORF">HD593_006670</name>
</gene>
<dbReference type="RefSeq" id="WP_246546829.1">
    <property type="nucleotide sequence ID" value="NZ_BAAAXY010000080.1"/>
</dbReference>
<dbReference type="InterPro" id="IPR036188">
    <property type="entry name" value="FAD/NAD-bd_sf"/>
</dbReference>
<comment type="caution">
    <text evidence="1">The sequence shown here is derived from an EMBL/GenBank/DDBJ whole genome shotgun (WGS) entry which is preliminary data.</text>
</comment>
<accession>A0A7X0NYE6</accession>
<dbReference type="EMBL" id="JACHMI010000001">
    <property type="protein sequence ID" value="MBB6551875.1"/>
    <property type="molecule type" value="Genomic_DNA"/>
</dbReference>
<sequence length="103" mass="11698">MFGADHPEAWVPERARLQLDLRGGEIRTIVWATGFRPDYGWLQVPVVDEKGRLRHDGGVVDGPGLYVLGLPLLWRRRSTFIHGIESDAREVIDHLAGYLAVRR</sequence>
<organism evidence="1 2">
    <name type="scientific">Nonomuraea rubra</name>
    <dbReference type="NCBI Taxonomy" id="46180"/>
    <lineage>
        <taxon>Bacteria</taxon>
        <taxon>Bacillati</taxon>
        <taxon>Actinomycetota</taxon>
        <taxon>Actinomycetes</taxon>
        <taxon>Streptosporangiales</taxon>
        <taxon>Streptosporangiaceae</taxon>
        <taxon>Nonomuraea</taxon>
    </lineage>
</organism>
<dbReference type="Proteomes" id="UP000565579">
    <property type="component" value="Unassembled WGS sequence"/>
</dbReference>
<proteinExistence type="predicted"/>
<name>A0A7X0NYE6_9ACTN</name>
<dbReference type="AlphaFoldDB" id="A0A7X0NYE6"/>
<evidence type="ECO:0000313" key="1">
    <source>
        <dbReference type="EMBL" id="MBB6551875.1"/>
    </source>
</evidence>
<dbReference type="Gene3D" id="3.50.50.60">
    <property type="entry name" value="FAD/NAD(P)-binding domain"/>
    <property type="match status" value="1"/>
</dbReference>